<evidence type="ECO:0000313" key="1">
    <source>
        <dbReference type="EMBL" id="KAJ7019128.1"/>
    </source>
</evidence>
<protein>
    <submittedName>
        <fullName evidence="1">Uncharacterized protein</fullName>
    </submittedName>
</protein>
<organism evidence="1 2">
    <name type="scientific">Mycena alexandri</name>
    <dbReference type="NCBI Taxonomy" id="1745969"/>
    <lineage>
        <taxon>Eukaryota</taxon>
        <taxon>Fungi</taxon>
        <taxon>Dikarya</taxon>
        <taxon>Basidiomycota</taxon>
        <taxon>Agaricomycotina</taxon>
        <taxon>Agaricomycetes</taxon>
        <taxon>Agaricomycetidae</taxon>
        <taxon>Agaricales</taxon>
        <taxon>Marasmiineae</taxon>
        <taxon>Mycenaceae</taxon>
        <taxon>Mycena</taxon>
    </lineage>
</organism>
<feature type="non-terminal residue" evidence="1">
    <location>
        <position position="1"/>
    </location>
</feature>
<gene>
    <name evidence="1" type="ORF">C8F04DRAFT_896934</name>
</gene>
<keyword evidence="2" id="KW-1185">Reference proteome</keyword>
<dbReference type="AlphaFoldDB" id="A0AAD6S276"/>
<reference evidence="1" key="1">
    <citation type="submission" date="2023-03" db="EMBL/GenBank/DDBJ databases">
        <title>Massive genome expansion in bonnet fungi (Mycena s.s.) driven by repeated elements and novel gene families across ecological guilds.</title>
        <authorList>
            <consortium name="Lawrence Berkeley National Laboratory"/>
            <person name="Harder C.B."/>
            <person name="Miyauchi S."/>
            <person name="Viragh M."/>
            <person name="Kuo A."/>
            <person name="Thoen E."/>
            <person name="Andreopoulos B."/>
            <person name="Lu D."/>
            <person name="Skrede I."/>
            <person name="Drula E."/>
            <person name="Henrissat B."/>
            <person name="Morin E."/>
            <person name="Kohler A."/>
            <person name="Barry K."/>
            <person name="LaButti K."/>
            <person name="Morin E."/>
            <person name="Salamov A."/>
            <person name="Lipzen A."/>
            <person name="Mereny Z."/>
            <person name="Hegedus B."/>
            <person name="Baldrian P."/>
            <person name="Stursova M."/>
            <person name="Weitz H."/>
            <person name="Taylor A."/>
            <person name="Grigoriev I.V."/>
            <person name="Nagy L.G."/>
            <person name="Martin F."/>
            <person name="Kauserud H."/>
        </authorList>
    </citation>
    <scope>NUCLEOTIDE SEQUENCE</scope>
    <source>
        <strain evidence="1">CBHHK200</strain>
    </source>
</reference>
<evidence type="ECO:0000313" key="2">
    <source>
        <dbReference type="Proteomes" id="UP001218188"/>
    </source>
</evidence>
<comment type="caution">
    <text evidence="1">The sequence shown here is derived from an EMBL/GenBank/DDBJ whole genome shotgun (WGS) entry which is preliminary data.</text>
</comment>
<name>A0AAD6S276_9AGAR</name>
<sequence>ERFQRSNDTISRYTNLVLDVVVDNFYQKYVQNPADLTPPKIVNSSPYFPFFGYCRGTVDGTHI</sequence>
<feature type="non-terminal residue" evidence="1">
    <location>
        <position position="63"/>
    </location>
</feature>
<dbReference type="EMBL" id="JARJCM010000306">
    <property type="protein sequence ID" value="KAJ7019128.1"/>
    <property type="molecule type" value="Genomic_DNA"/>
</dbReference>
<dbReference type="Proteomes" id="UP001218188">
    <property type="component" value="Unassembled WGS sequence"/>
</dbReference>
<accession>A0AAD6S276</accession>
<proteinExistence type="predicted"/>